<evidence type="ECO:0000313" key="3">
    <source>
        <dbReference type="Proteomes" id="UP000001401"/>
    </source>
</evidence>
<protein>
    <recommendedName>
        <fullName evidence="4">DUF2680 domain-containing protein</fullName>
    </recommendedName>
</protein>
<accession>E6TX28</accession>
<name>E6TX28_EVAC2</name>
<dbReference type="EMBL" id="CP002394">
    <property type="protein sequence ID" value="ADU31117.1"/>
    <property type="molecule type" value="Genomic_DNA"/>
</dbReference>
<dbReference type="KEGG" id="bco:Bcell_2865"/>
<dbReference type="AlphaFoldDB" id="E6TX28"/>
<evidence type="ECO:0000313" key="2">
    <source>
        <dbReference type="EMBL" id="ADU31117.1"/>
    </source>
</evidence>
<dbReference type="Pfam" id="PF10925">
    <property type="entry name" value="DUF2680"/>
    <property type="match status" value="1"/>
</dbReference>
<feature type="chain" id="PRO_5003209755" description="DUF2680 domain-containing protein" evidence="1">
    <location>
        <begin position="27"/>
        <end position="103"/>
    </location>
</feature>
<dbReference type="HOGENOM" id="CLU_161844_0_0_9"/>
<keyword evidence="1" id="KW-0732">Signal</keyword>
<dbReference type="OrthoDB" id="2883543at2"/>
<gene>
    <name evidence="2" type="ordered locus">Bcell_2865</name>
</gene>
<reference evidence="2" key="1">
    <citation type="submission" date="2010-12" db="EMBL/GenBank/DDBJ databases">
        <title>Complete sequence of Bacillus cellulosilyticus DSM 2522.</title>
        <authorList>
            <consortium name="US DOE Joint Genome Institute"/>
            <person name="Lucas S."/>
            <person name="Copeland A."/>
            <person name="Lapidus A."/>
            <person name="Cheng J.-F."/>
            <person name="Bruce D."/>
            <person name="Goodwin L."/>
            <person name="Pitluck S."/>
            <person name="Chertkov O."/>
            <person name="Detter J.C."/>
            <person name="Han C."/>
            <person name="Tapia R."/>
            <person name="Land M."/>
            <person name="Hauser L."/>
            <person name="Jeffries C."/>
            <person name="Kyrpides N."/>
            <person name="Ivanova N."/>
            <person name="Mikhailova N."/>
            <person name="Brumm P."/>
            <person name="Mead D."/>
            <person name="Woyke T."/>
        </authorList>
    </citation>
    <scope>NUCLEOTIDE SEQUENCE [LARGE SCALE GENOMIC DNA]</scope>
    <source>
        <strain evidence="2">DSM 2522</strain>
    </source>
</reference>
<evidence type="ECO:0008006" key="4">
    <source>
        <dbReference type="Google" id="ProtNLM"/>
    </source>
</evidence>
<sequence length="103" mass="11934">MKRKLVVGVLSAIMLFSVGFSSEVGAHGMNEDVELTAEQMDEMATLQEKALEKKVEIINKYVEFGVFTEEKGKKMISFVEKKYNELKENNFIPKWDKHKKHDH</sequence>
<dbReference type="Proteomes" id="UP000001401">
    <property type="component" value="Chromosome"/>
</dbReference>
<organism evidence="2 3">
    <name type="scientific">Evansella cellulosilytica (strain ATCC 21833 / DSM 2522 / FERM P-1141 / JCM 9156 / N-4)</name>
    <name type="common">Bacillus cellulosilyticus</name>
    <dbReference type="NCBI Taxonomy" id="649639"/>
    <lineage>
        <taxon>Bacteria</taxon>
        <taxon>Bacillati</taxon>
        <taxon>Bacillota</taxon>
        <taxon>Bacilli</taxon>
        <taxon>Bacillales</taxon>
        <taxon>Bacillaceae</taxon>
        <taxon>Evansella</taxon>
    </lineage>
</organism>
<dbReference type="InterPro" id="IPR024485">
    <property type="entry name" value="DUF2680"/>
</dbReference>
<dbReference type="eggNOG" id="ENOG502ZBXS">
    <property type="taxonomic scope" value="Bacteria"/>
</dbReference>
<dbReference type="RefSeq" id="WP_013489449.1">
    <property type="nucleotide sequence ID" value="NC_014829.1"/>
</dbReference>
<feature type="signal peptide" evidence="1">
    <location>
        <begin position="1"/>
        <end position="26"/>
    </location>
</feature>
<keyword evidence="3" id="KW-1185">Reference proteome</keyword>
<proteinExistence type="predicted"/>
<evidence type="ECO:0000256" key="1">
    <source>
        <dbReference type="SAM" id="SignalP"/>
    </source>
</evidence>